<dbReference type="AlphaFoldDB" id="A0A0E1VZL2"/>
<protein>
    <submittedName>
        <fullName evidence="1">Uncharacterized protein</fullName>
    </submittedName>
</protein>
<evidence type="ECO:0000313" key="1">
    <source>
        <dbReference type="EMBL" id="EET02827.1"/>
    </source>
</evidence>
<dbReference type="EMBL" id="CM000833">
    <property type="protein sequence ID" value="EET02827.1"/>
    <property type="molecule type" value="Genomic_DNA"/>
</dbReference>
<dbReference type="HOGENOM" id="CLU_3023178_0_0_4"/>
<dbReference type="RefSeq" id="WP_004198651.1">
    <property type="nucleotide sequence ID" value="NZ_CM000833.1"/>
</dbReference>
<dbReference type="GeneID" id="93063162"/>
<name>A0A0E1VZL2_BURPE</name>
<reference evidence="1" key="1">
    <citation type="submission" date="2009-05" db="EMBL/GenBank/DDBJ databases">
        <authorList>
            <person name="Harkins D.M."/>
            <person name="DeShazer D."/>
            <person name="Woods D.E."/>
            <person name="Brinkac L.M."/>
            <person name="Brown K.A."/>
            <person name="Hung G.C."/>
            <person name="Tuanyok A."/>
            <person name="Zhang B."/>
            <person name="Nierman W.C."/>
        </authorList>
    </citation>
    <scope>NUCLEOTIDE SEQUENCE [LARGE SCALE GENOMIC DNA]</scope>
    <source>
        <strain evidence="1">1710a</strain>
    </source>
</reference>
<sequence length="55" mass="6054">MRIVGDVPAIRKQDVKELANRNSVRLPPRAAFVRDRGVCRAARVLADDLIGAAKK</sequence>
<organism evidence="1">
    <name type="scientific">Burkholderia pseudomallei 1710a</name>
    <dbReference type="NCBI Taxonomy" id="320371"/>
    <lineage>
        <taxon>Bacteria</taxon>
        <taxon>Pseudomonadati</taxon>
        <taxon>Pseudomonadota</taxon>
        <taxon>Betaproteobacteria</taxon>
        <taxon>Burkholderiales</taxon>
        <taxon>Burkholderiaceae</taxon>
        <taxon>Burkholderia</taxon>
        <taxon>pseudomallei group</taxon>
    </lineage>
</organism>
<gene>
    <name evidence="1" type="ORF">BURPS1710A_A0521</name>
</gene>
<accession>A0A0E1VZL2</accession>
<proteinExistence type="predicted"/>
<dbReference type="Proteomes" id="UP000001812">
    <property type="component" value="Chromosome II"/>
</dbReference>